<sequence>MIDDAGIFANVGNVDVAGEAHYRMKCDNTVADIHCNGCRELLGWKFVGVPQERIAVLTGRFVLHWNRLLRWDGNNMLYADTNEPLENA</sequence>
<gene>
    <name evidence="1" type="ORF">LOK49_LG15G01455</name>
</gene>
<proteinExistence type="predicted"/>
<dbReference type="EMBL" id="CM045768">
    <property type="protein sequence ID" value="KAI7982973.1"/>
    <property type="molecule type" value="Genomic_DNA"/>
</dbReference>
<protein>
    <submittedName>
        <fullName evidence="1">Uncharacterized protein</fullName>
    </submittedName>
</protein>
<evidence type="ECO:0000313" key="1">
    <source>
        <dbReference type="EMBL" id="KAI7982973.1"/>
    </source>
</evidence>
<keyword evidence="2" id="KW-1185">Reference proteome</keyword>
<accession>A0ACC0F4B5</accession>
<organism evidence="1 2">
    <name type="scientific">Camellia lanceoleosa</name>
    <dbReference type="NCBI Taxonomy" id="1840588"/>
    <lineage>
        <taxon>Eukaryota</taxon>
        <taxon>Viridiplantae</taxon>
        <taxon>Streptophyta</taxon>
        <taxon>Embryophyta</taxon>
        <taxon>Tracheophyta</taxon>
        <taxon>Spermatophyta</taxon>
        <taxon>Magnoliopsida</taxon>
        <taxon>eudicotyledons</taxon>
        <taxon>Gunneridae</taxon>
        <taxon>Pentapetalae</taxon>
        <taxon>asterids</taxon>
        <taxon>Ericales</taxon>
        <taxon>Theaceae</taxon>
        <taxon>Camellia</taxon>
    </lineage>
</organism>
<reference evidence="1 2" key="1">
    <citation type="journal article" date="2022" name="Plant J.">
        <title>Chromosome-level genome of Camellia lanceoleosa provides a valuable resource for understanding genome evolution and self-incompatibility.</title>
        <authorList>
            <person name="Gong W."/>
            <person name="Xiao S."/>
            <person name="Wang L."/>
            <person name="Liao Z."/>
            <person name="Chang Y."/>
            <person name="Mo W."/>
            <person name="Hu G."/>
            <person name="Li W."/>
            <person name="Zhao G."/>
            <person name="Zhu H."/>
            <person name="Hu X."/>
            <person name="Ji K."/>
            <person name="Xiang X."/>
            <person name="Song Q."/>
            <person name="Yuan D."/>
            <person name="Jin S."/>
            <person name="Zhang L."/>
        </authorList>
    </citation>
    <scope>NUCLEOTIDE SEQUENCE [LARGE SCALE GENOMIC DNA]</scope>
    <source>
        <strain evidence="1">SQ_2022a</strain>
    </source>
</reference>
<evidence type="ECO:0000313" key="2">
    <source>
        <dbReference type="Proteomes" id="UP001060215"/>
    </source>
</evidence>
<name>A0ACC0F4B5_9ERIC</name>
<dbReference type="Proteomes" id="UP001060215">
    <property type="component" value="Chromosome 11"/>
</dbReference>
<comment type="caution">
    <text evidence="1">The sequence shown here is derived from an EMBL/GenBank/DDBJ whole genome shotgun (WGS) entry which is preliminary data.</text>
</comment>